<sequence>MKISKSTSNSNSDSVPPPPPTTTTTSTTVKTSKISKPLVSNTKISVTDKAFVDFCRCLYQAKAVVRELESFSNSVCPALKRYQPELLQNGDTNGGVSRYGNGLLLKQVDQYLNTTFRKFTRLCNILMVVLTQMEAKGAGQVKRERIDSFRFEVWEEWKTATSIKQRLIYFTQQCDIKEKNVYTTITTTTTTTTTTTMKDNSASSSSTTTTSTSSTTLP</sequence>
<feature type="region of interest" description="Disordered" evidence="1">
    <location>
        <begin position="1"/>
        <end position="29"/>
    </location>
</feature>
<organism evidence="2 3">
    <name type="scientific">Parasitella parasitica</name>
    <dbReference type="NCBI Taxonomy" id="35722"/>
    <lineage>
        <taxon>Eukaryota</taxon>
        <taxon>Fungi</taxon>
        <taxon>Fungi incertae sedis</taxon>
        <taxon>Mucoromycota</taxon>
        <taxon>Mucoromycotina</taxon>
        <taxon>Mucoromycetes</taxon>
        <taxon>Mucorales</taxon>
        <taxon>Mucorineae</taxon>
        <taxon>Mucoraceae</taxon>
        <taxon>Parasitella</taxon>
    </lineage>
</organism>
<feature type="region of interest" description="Disordered" evidence="1">
    <location>
        <begin position="194"/>
        <end position="218"/>
    </location>
</feature>
<evidence type="ECO:0000313" key="3">
    <source>
        <dbReference type="Proteomes" id="UP000054107"/>
    </source>
</evidence>
<reference evidence="2 3" key="1">
    <citation type="submission" date="2014-09" db="EMBL/GenBank/DDBJ databases">
        <authorList>
            <person name="Ellenberger Sabrina"/>
        </authorList>
    </citation>
    <scope>NUCLEOTIDE SEQUENCE [LARGE SCALE GENOMIC DNA]</scope>
    <source>
        <strain evidence="2 3">CBS 412.66</strain>
    </source>
</reference>
<dbReference type="Proteomes" id="UP000054107">
    <property type="component" value="Unassembled WGS sequence"/>
</dbReference>
<dbReference type="OrthoDB" id="2402731at2759"/>
<name>A0A0B7NXW9_9FUNG</name>
<proteinExistence type="predicted"/>
<dbReference type="EMBL" id="LN734204">
    <property type="protein sequence ID" value="CEP20039.1"/>
    <property type="molecule type" value="Genomic_DNA"/>
</dbReference>
<dbReference type="AlphaFoldDB" id="A0A0B7NXW9"/>
<protein>
    <submittedName>
        <fullName evidence="2">Uncharacterized protein</fullName>
    </submittedName>
</protein>
<gene>
    <name evidence="2" type="primary">PARPA_14360.1 scaffold 50072</name>
</gene>
<keyword evidence="3" id="KW-1185">Reference proteome</keyword>
<evidence type="ECO:0000313" key="2">
    <source>
        <dbReference type="EMBL" id="CEP20039.1"/>
    </source>
</evidence>
<feature type="compositionally biased region" description="Low complexity" evidence="1">
    <location>
        <begin position="203"/>
        <end position="218"/>
    </location>
</feature>
<accession>A0A0B7NXW9</accession>
<evidence type="ECO:0000256" key="1">
    <source>
        <dbReference type="SAM" id="MobiDB-lite"/>
    </source>
</evidence>
<feature type="compositionally biased region" description="Low complexity" evidence="1">
    <location>
        <begin position="1"/>
        <end position="14"/>
    </location>
</feature>